<accession>A0A9X3YQ35</accession>
<dbReference type="PROSITE" id="PS00430">
    <property type="entry name" value="TONB_DEPENDENT_REC_1"/>
    <property type="match status" value="1"/>
</dbReference>
<gene>
    <name evidence="1" type="ORF">OD750_020240</name>
</gene>
<dbReference type="InterPro" id="IPR010916">
    <property type="entry name" value="TonB_box_CS"/>
</dbReference>
<dbReference type="EMBL" id="JAOVZO020000019">
    <property type="protein sequence ID" value="MDC8014883.1"/>
    <property type="molecule type" value="Genomic_DNA"/>
</dbReference>
<evidence type="ECO:0000313" key="2">
    <source>
        <dbReference type="Proteomes" id="UP001139971"/>
    </source>
</evidence>
<name>A0A9X3YQ35_9GAMM</name>
<organism evidence="1 2">
    <name type="scientific">Tahibacter soli</name>
    <dbReference type="NCBI Taxonomy" id="2983605"/>
    <lineage>
        <taxon>Bacteria</taxon>
        <taxon>Pseudomonadati</taxon>
        <taxon>Pseudomonadota</taxon>
        <taxon>Gammaproteobacteria</taxon>
        <taxon>Lysobacterales</taxon>
        <taxon>Rhodanobacteraceae</taxon>
        <taxon>Tahibacter</taxon>
    </lineage>
</organism>
<comment type="caution">
    <text evidence="1">The sequence shown here is derived from an EMBL/GenBank/DDBJ whole genome shotgun (WGS) entry which is preliminary data.</text>
</comment>
<dbReference type="Proteomes" id="UP001139971">
    <property type="component" value="Unassembled WGS sequence"/>
</dbReference>
<dbReference type="RefSeq" id="WP_263540877.1">
    <property type="nucleotide sequence ID" value="NZ_JAOVZO020000019.1"/>
</dbReference>
<reference evidence="1" key="1">
    <citation type="submission" date="2023-02" db="EMBL/GenBank/DDBJ databases">
        <title>Tahibacter soli sp. nov. isolated from soil.</title>
        <authorList>
            <person name="Baek J.H."/>
            <person name="Lee J.K."/>
            <person name="Choi D.G."/>
            <person name="Jeon C.O."/>
        </authorList>
    </citation>
    <scope>NUCLEOTIDE SEQUENCE</scope>
    <source>
        <strain evidence="1">BL</strain>
    </source>
</reference>
<dbReference type="AlphaFoldDB" id="A0A9X3YQ35"/>
<evidence type="ECO:0000313" key="1">
    <source>
        <dbReference type="EMBL" id="MDC8014883.1"/>
    </source>
</evidence>
<sequence length="204" mass="21541">MRKLSPKELGMLVGTMVVGNLAHASEGEEILPVTRLDTMVVTATYSVPPGATFLADTAPPGAGISGSGPRVPPLVDQQHAQRCAAAYGPYALKEGFSVKYANWYMWKERGTSPAVYQRTDGPSPPPGSWDIVLGSTGWPPPPAIGGVVFVYPPGAINMRNHIETLGHEYAHTQGENNETVAEAAGLTTYQNYKAAVGAACGGYR</sequence>
<proteinExistence type="predicted"/>
<protein>
    <submittedName>
        <fullName evidence="1">Uncharacterized protein</fullName>
    </submittedName>
</protein>
<keyword evidence="2" id="KW-1185">Reference proteome</keyword>